<dbReference type="CDD" id="cd00075">
    <property type="entry name" value="HATPase"/>
    <property type="match status" value="1"/>
</dbReference>
<keyword evidence="7" id="KW-1133">Transmembrane helix</keyword>
<comment type="catalytic activity">
    <reaction evidence="1">
        <text>ATP + protein L-histidine = ADP + protein N-phospho-L-histidine.</text>
        <dbReference type="EC" id="2.7.13.3"/>
    </reaction>
</comment>
<comment type="caution">
    <text evidence="10">The sequence shown here is derived from an EMBL/GenBank/DDBJ whole genome shotgun (WGS) entry which is preliminary data.</text>
</comment>
<keyword evidence="4" id="KW-0597">Phosphoprotein</keyword>
<dbReference type="PROSITE" id="PS50885">
    <property type="entry name" value="HAMP"/>
    <property type="match status" value="1"/>
</dbReference>
<sequence length="489" mass="53843">MISIVVPAVLVSMIEIYSRFKSETTVRSTEQANALLKVLESGIQIPLWTLTQKDAQSLIAGIVLNDAVLSIEVVDDTGEPFINYKKKNYSSLIKSGLFIKKSSEVIYNESPIGLVSLEYSLVPAREAAISDSVRILFIIAIQAVISLTVILFVINRRVTIPLAKIKQGAQEISQQRFDTHIPTLFNDEFADVAKELNIMKEALRNSFGLLEERVEKRTQELLQLNSELTMAIQRLEGAKDNIVENEKLAALGSLVAGVSHELNTPIGNGKVMANSLYESATRLNNAFKSGSMTQSQFESEISEMIEGSQLLERNLDKAIKLVQSFKQIAVDRTSDQRRSFMVNSFILEVQATLLHIFKTTPHTLNVILKEDVELNSYPGVLSQVITNLINNALLHGLEAKAAGQVIIEVIPHVTQVEIKVIDDGQGMPQDVKKRIFEPFFTTKLGKGGSGLGMHIIHNLTTATLGGKVRVDSQVGVGTQVTLMIPLEAP</sequence>
<dbReference type="InterPro" id="IPR005467">
    <property type="entry name" value="His_kinase_dom"/>
</dbReference>
<dbReference type="InterPro" id="IPR003660">
    <property type="entry name" value="HAMP_dom"/>
</dbReference>
<evidence type="ECO:0000256" key="5">
    <source>
        <dbReference type="ARBA" id="ARBA00022679"/>
    </source>
</evidence>
<evidence type="ECO:0000313" key="11">
    <source>
        <dbReference type="Proteomes" id="UP001595710"/>
    </source>
</evidence>
<keyword evidence="7" id="KW-0472">Membrane</keyword>
<dbReference type="PANTHER" id="PTHR43065:SF47">
    <property type="match status" value="1"/>
</dbReference>
<evidence type="ECO:0000259" key="8">
    <source>
        <dbReference type="PROSITE" id="PS50109"/>
    </source>
</evidence>
<dbReference type="PROSITE" id="PS50109">
    <property type="entry name" value="HIS_KIN"/>
    <property type="match status" value="1"/>
</dbReference>
<evidence type="ECO:0000256" key="4">
    <source>
        <dbReference type="ARBA" id="ARBA00022553"/>
    </source>
</evidence>
<dbReference type="InterPro" id="IPR004358">
    <property type="entry name" value="Sig_transdc_His_kin-like_C"/>
</dbReference>
<reference evidence="11" key="1">
    <citation type="journal article" date="2019" name="Int. J. Syst. Evol. Microbiol.">
        <title>The Global Catalogue of Microorganisms (GCM) 10K type strain sequencing project: providing services to taxonomists for standard genome sequencing and annotation.</title>
        <authorList>
            <consortium name="The Broad Institute Genomics Platform"/>
            <consortium name="The Broad Institute Genome Sequencing Center for Infectious Disease"/>
            <person name="Wu L."/>
            <person name="Ma J."/>
        </authorList>
    </citation>
    <scope>NUCLEOTIDE SEQUENCE [LARGE SCALE GENOMIC DNA]</scope>
    <source>
        <strain evidence="11">CECT 8288</strain>
    </source>
</reference>
<dbReference type="Gene3D" id="1.10.287.130">
    <property type="match status" value="1"/>
</dbReference>
<dbReference type="CDD" id="cd06225">
    <property type="entry name" value="HAMP"/>
    <property type="match status" value="1"/>
</dbReference>
<gene>
    <name evidence="10" type="ORF">ACFOND_07745</name>
</gene>
<dbReference type="SMART" id="SM00387">
    <property type="entry name" value="HATPase_c"/>
    <property type="match status" value="1"/>
</dbReference>
<organism evidence="10 11">
    <name type="scientific">Reinekea marina</name>
    <dbReference type="NCBI Taxonomy" id="1310421"/>
    <lineage>
        <taxon>Bacteria</taxon>
        <taxon>Pseudomonadati</taxon>
        <taxon>Pseudomonadota</taxon>
        <taxon>Gammaproteobacteria</taxon>
        <taxon>Oceanospirillales</taxon>
        <taxon>Saccharospirillaceae</taxon>
        <taxon>Reinekea</taxon>
    </lineage>
</organism>
<accession>A0ABV7WST1</accession>
<dbReference type="SUPFAM" id="SSF158472">
    <property type="entry name" value="HAMP domain-like"/>
    <property type="match status" value="1"/>
</dbReference>
<name>A0ABV7WST1_9GAMM</name>
<evidence type="ECO:0000256" key="7">
    <source>
        <dbReference type="SAM" id="Phobius"/>
    </source>
</evidence>
<dbReference type="PRINTS" id="PR00344">
    <property type="entry name" value="BCTRLSENSOR"/>
</dbReference>
<comment type="subcellular location">
    <subcellularLocation>
        <location evidence="2">Membrane</location>
    </subcellularLocation>
</comment>
<dbReference type="RefSeq" id="WP_377362672.1">
    <property type="nucleotide sequence ID" value="NZ_JBHRYN010000009.1"/>
</dbReference>
<evidence type="ECO:0000256" key="2">
    <source>
        <dbReference type="ARBA" id="ARBA00004370"/>
    </source>
</evidence>
<evidence type="ECO:0000256" key="3">
    <source>
        <dbReference type="ARBA" id="ARBA00012438"/>
    </source>
</evidence>
<dbReference type="InterPro" id="IPR036097">
    <property type="entry name" value="HisK_dim/P_sf"/>
</dbReference>
<evidence type="ECO:0000256" key="1">
    <source>
        <dbReference type="ARBA" id="ARBA00000085"/>
    </source>
</evidence>
<keyword evidence="11" id="KW-1185">Reference proteome</keyword>
<evidence type="ECO:0000256" key="6">
    <source>
        <dbReference type="ARBA" id="ARBA00022777"/>
    </source>
</evidence>
<feature type="domain" description="Histidine kinase" evidence="8">
    <location>
        <begin position="257"/>
        <end position="488"/>
    </location>
</feature>
<dbReference type="Pfam" id="PF02518">
    <property type="entry name" value="HATPase_c"/>
    <property type="match status" value="1"/>
</dbReference>
<dbReference type="SUPFAM" id="SSF47384">
    <property type="entry name" value="Homodimeric domain of signal transducing histidine kinase"/>
    <property type="match status" value="1"/>
</dbReference>
<dbReference type="InterPro" id="IPR036890">
    <property type="entry name" value="HATPase_C_sf"/>
</dbReference>
<evidence type="ECO:0000259" key="9">
    <source>
        <dbReference type="PROSITE" id="PS50885"/>
    </source>
</evidence>
<keyword evidence="7" id="KW-0812">Transmembrane</keyword>
<dbReference type="SMART" id="SM00304">
    <property type="entry name" value="HAMP"/>
    <property type="match status" value="1"/>
</dbReference>
<dbReference type="EMBL" id="JBHRYN010000009">
    <property type="protein sequence ID" value="MFC3701523.1"/>
    <property type="molecule type" value="Genomic_DNA"/>
</dbReference>
<dbReference type="SUPFAM" id="SSF55874">
    <property type="entry name" value="ATPase domain of HSP90 chaperone/DNA topoisomerase II/histidine kinase"/>
    <property type="match status" value="1"/>
</dbReference>
<feature type="domain" description="HAMP" evidence="9">
    <location>
        <begin position="156"/>
        <end position="208"/>
    </location>
</feature>
<feature type="transmembrane region" description="Helical" evidence="7">
    <location>
        <begin position="135"/>
        <end position="154"/>
    </location>
</feature>
<keyword evidence="6 10" id="KW-0418">Kinase</keyword>
<dbReference type="Proteomes" id="UP001595710">
    <property type="component" value="Unassembled WGS sequence"/>
</dbReference>
<dbReference type="InterPro" id="IPR003594">
    <property type="entry name" value="HATPase_dom"/>
</dbReference>
<dbReference type="GO" id="GO:0016301">
    <property type="term" value="F:kinase activity"/>
    <property type="evidence" value="ECO:0007669"/>
    <property type="project" value="UniProtKB-KW"/>
</dbReference>
<keyword evidence="5" id="KW-0808">Transferase</keyword>
<protein>
    <recommendedName>
        <fullName evidence="3">histidine kinase</fullName>
        <ecNumber evidence="3">2.7.13.3</ecNumber>
    </recommendedName>
</protein>
<evidence type="ECO:0000313" key="10">
    <source>
        <dbReference type="EMBL" id="MFC3701523.1"/>
    </source>
</evidence>
<dbReference type="Pfam" id="PF00672">
    <property type="entry name" value="HAMP"/>
    <property type="match status" value="1"/>
</dbReference>
<proteinExistence type="predicted"/>
<dbReference type="PANTHER" id="PTHR43065">
    <property type="entry name" value="SENSOR HISTIDINE KINASE"/>
    <property type="match status" value="1"/>
</dbReference>
<dbReference type="Gene3D" id="6.10.340.10">
    <property type="match status" value="1"/>
</dbReference>
<dbReference type="Gene3D" id="3.30.565.10">
    <property type="entry name" value="Histidine kinase-like ATPase, C-terminal domain"/>
    <property type="match status" value="1"/>
</dbReference>
<dbReference type="EC" id="2.7.13.3" evidence="3"/>